<dbReference type="Proteomes" id="UP000476176">
    <property type="component" value="Unassembled WGS sequence"/>
</dbReference>
<evidence type="ECO:0000313" key="5">
    <source>
        <dbReference type="Proteomes" id="UP000440367"/>
    </source>
</evidence>
<protein>
    <submittedName>
        <fullName evidence="2">Uncharacterized protein</fullName>
    </submittedName>
</protein>
<sequence length="122" mass="12981">MQPSDNAEAVESAAPPFAMPLPLAWSDLIPGWGSTAFTPAPPPAHATKMVVAPESAKAKSGRGPRGASDPAPSSSRKGEAPARRMKWTNGMICVLLRLRFADGDVKRRLEAVDTKTMKALSW</sequence>
<dbReference type="EMBL" id="QXGA01002040">
    <property type="protein sequence ID" value="KAE9105058.1"/>
    <property type="molecule type" value="Genomic_DNA"/>
</dbReference>
<dbReference type="EMBL" id="QXGD01001237">
    <property type="protein sequence ID" value="KAE9211071.1"/>
    <property type="molecule type" value="Genomic_DNA"/>
</dbReference>
<evidence type="ECO:0000313" key="6">
    <source>
        <dbReference type="Proteomes" id="UP000440732"/>
    </source>
</evidence>
<evidence type="ECO:0000256" key="1">
    <source>
        <dbReference type="SAM" id="MobiDB-lite"/>
    </source>
</evidence>
<dbReference type="AlphaFoldDB" id="A0A6A3RXB8"/>
<gene>
    <name evidence="3" type="ORF">PF002_g18643</name>
    <name evidence="4" type="ORF">PF004_g5630</name>
    <name evidence="2" type="ORF">PF006_g21744</name>
</gene>
<evidence type="ECO:0000313" key="4">
    <source>
        <dbReference type="EMBL" id="KAE9244561.1"/>
    </source>
</evidence>
<accession>A0A6A3RXB8</accession>
<reference evidence="5 6" key="1">
    <citation type="submission" date="2018-08" db="EMBL/GenBank/DDBJ databases">
        <title>Genomic investigation of the strawberry pathogen Phytophthora fragariae indicates pathogenicity is determined by transcriptional variation in three key races.</title>
        <authorList>
            <person name="Adams T.M."/>
            <person name="Armitage A.D."/>
            <person name="Sobczyk M.K."/>
            <person name="Bates H.J."/>
            <person name="Dunwell J.M."/>
            <person name="Nellist C.F."/>
            <person name="Harrison R.J."/>
        </authorList>
    </citation>
    <scope>NUCLEOTIDE SEQUENCE [LARGE SCALE GENOMIC DNA]</scope>
    <source>
        <strain evidence="3 5">BC-1</strain>
        <strain evidence="4 7">BC-23</strain>
        <strain evidence="2 6">NOV-5</strain>
    </source>
</reference>
<dbReference type="Proteomes" id="UP000440367">
    <property type="component" value="Unassembled WGS sequence"/>
</dbReference>
<organism evidence="2 6">
    <name type="scientific">Phytophthora fragariae</name>
    <dbReference type="NCBI Taxonomy" id="53985"/>
    <lineage>
        <taxon>Eukaryota</taxon>
        <taxon>Sar</taxon>
        <taxon>Stramenopiles</taxon>
        <taxon>Oomycota</taxon>
        <taxon>Peronosporomycetes</taxon>
        <taxon>Peronosporales</taxon>
        <taxon>Peronosporaceae</taxon>
        <taxon>Phytophthora</taxon>
    </lineage>
</organism>
<evidence type="ECO:0000313" key="3">
    <source>
        <dbReference type="EMBL" id="KAE9211071.1"/>
    </source>
</evidence>
<dbReference type="Proteomes" id="UP000440732">
    <property type="component" value="Unassembled WGS sequence"/>
</dbReference>
<comment type="caution">
    <text evidence="2">The sequence shown here is derived from an EMBL/GenBank/DDBJ whole genome shotgun (WGS) entry which is preliminary data.</text>
</comment>
<evidence type="ECO:0000313" key="2">
    <source>
        <dbReference type="EMBL" id="KAE9105058.1"/>
    </source>
</evidence>
<proteinExistence type="predicted"/>
<feature type="region of interest" description="Disordered" evidence="1">
    <location>
        <begin position="34"/>
        <end position="83"/>
    </location>
</feature>
<evidence type="ECO:0000313" key="7">
    <source>
        <dbReference type="Proteomes" id="UP000476176"/>
    </source>
</evidence>
<dbReference type="EMBL" id="QXGC01000214">
    <property type="protein sequence ID" value="KAE9244561.1"/>
    <property type="molecule type" value="Genomic_DNA"/>
</dbReference>
<name>A0A6A3RXB8_9STRA</name>